<evidence type="ECO:0000313" key="4">
    <source>
        <dbReference type="EMBL" id="KAI7793344.1"/>
    </source>
</evidence>
<protein>
    <recommendedName>
        <fullName evidence="3">FISNA domain-containing protein</fullName>
    </recommendedName>
</protein>
<dbReference type="InterPro" id="IPR051261">
    <property type="entry name" value="NLR"/>
</dbReference>
<keyword evidence="2" id="KW-0677">Repeat</keyword>
<dbReference type="InterPro" id="IPR029495">
    <property type="entry name" value="NACHT-assoc"/>
</dbReference>
<dbReference type="SMART" id="SM01288">
    <property type="entry name" value="FISNA"/>
    <property type="match status" value="1"/>
</dbReference>
<name>A0A9W7TBZ0_TRIRA</name>
<proteinExistence type="predicted"/>
<gene>
    <name evidence="4" type="ORF">IRJ41_012801</name>
</gene>
<evidence type="ECO:0000256" key="1">
    <source>
        <dbReference type="ARBA" id="ARBA00022614"/>
    </source>
</evidence>
<dbReference type="PANTHER" id="PTHR24106">
    <property type="entry name" value="NACHT, LRR AND CARD DOMAINS-CONTAINING"/>
    <property type="match status" value="1"/>
</dbReference>
<accession>A0A9W7TBZ0</accession>
<sequence length="223" mass="26018">MSPIEQNVFEFEVRFPAPVLILSDWSVRYPHLPRSRYPLGKTVINDSKRGLGDTRHEQRLKQELERKIISLMKNELKNIKRVLSSDYPACSEREEEEEDDRSGVREELLKITLHVLRKMKRTDLGDKLLSKFAPLWMKKHKDRLKEKCQQIHEGISHQGHSSLVNEIYTELYITEGGSGEVNNEHEVRQIEMTSRRPETQETPIKCNDIFKALPGQTNPSELC</sequence>
<feature type="domain" description="FISNA" evidence="3">
    <location>
        <begin position="139"/>
        <end position="211"/>
    </location>
</feature>
<dbReference type="EMBL" id="JAFHDT010000022">
    <property type="protein sequence ID" value="KAI7793344.1"/>
    <property type="molecule type" value="Genomic_DNA"/>
</dbReference>
<keyword evidence="5" id="KW-1185">Reference proteome</keyword>
<evidence type="ECO:0000313" key="5">
    <source>
        <dbReference type="Proteomes" id="UP001059041"/>
    </source>
</evidence>
<organism evidence="4 5">
    <name type="scientific">Triplophysa rosa</name>
    <name type="common">Cave loach</name>
    <dbReference type="NCBI Taxonomy" id="992332"/>
    <lineage>
        <taxon>Eukaryota</taxon>
        <taxon>Metazoa</taxon>
        <taxon>Chordata</taxon>
        <taxon>Craniata</taxon>
        <taxon>Vertebrata</taxon>
        <taxon>Euteleostomi</taxon>
        <taxon>Actinopterygii</taxon>
        <taxon>Neopterygii</taxon>
        <taxon>Teleostei</taxon>
        <taxon>Ostariophysi</taxon>
        <taxon>Cypriniformes</taxon>
        <taxon>Nemacheilidae</taxon>
        <taxon>Triplophysa</taxon>
    </lineage>
</organism>
<comment type="caution">
    <text evidence="4">The sequence shown here is derived from an EMBL/GenBank/DDBJ whole genome shotgun (WGS) entry which is preliminary data.</text>
</comment>
<dbReference type="AlphaFoldDB" id="A0A9W7TBZ0"/>
<keyword evidence="1" id="KW-0433">Leucine-rich repeat</keyword>
<dbReference type="Pfam" id="PF14484">
    <property type="entry name" value="FISNA"/>
    <property type="match status" value="1"/>
</dbReference>
<dbReference type="Proteomes" id="UP001059041">
    <property type="component" value="Linkage Group LG22"/>
</dbReference>
<evidence type="ECO:0000259" key="3">
    <source>
        <dbReference type="SMART" id="SM01288"/>
    </source>
</evidence>
<reference evidence="4" key="1">
    <citation type="submission" date="2021-02" db="EMBL/GenBank/DDBJ databases">
        <title>Comparative genomics reveals that relaxation of natural selection precedes convergent phenotypic evolution of cavefish.</title>
        <authorList>
            <person name="Peng Z."/>
        </authorList>
    </citation>
    <scope>NUCLEOTIDE SEQUENCE</scope>
    <source>
        <tissue evidence="4">Muscle</tissue>
    </source>
</reference>
<evidence type="ECO:0000256" key="2">
    <source>
        <dbReference type="ARBA" id="ARBA00022737"/>
    </source>
</evidence>